<evidence type="ECO:0000313" key="1">
    <source>
        <dbReference type="EMBL" id="KAJ7673577.1"/>
    </source>
</evidence>
<sequence length="130" mass="14192">MPTLVLKAKSRYPPHFMCGIEAKNAKVARYPVSDNIWQGYADRLPYQAPSALSPDLGELNDCLLKKTAMGGTQQKIGNGPAQFFGSCLISVNDLSPIPWPDLEKDQFVGCYRVANNPVHTLAQVDSLAEA</sequence>
<reference evidence="1" key="1">
    <citation type="submission" date="2023-03" db="EMBL/GenBank/DDBJ databases">
        <title>Massive genome expansion in bonnet fungi (Mycena s.s.) driven by repeated elements and novel gene families across ecological guilds.</title>
        <authorList>
            <consortium name="Lawrence Berkeley National Laboratory"/>
            <person name="Harder C.B."/>
            <person name="Miyauchi S."/>
            <person name="Viragh M."/>
            <person name="Kuo A."/>
            <person name="Thoen E."/>
            <person name="Andreopoulos B."/>
            <person name="Lu D."/>
            <person name="Skrede I."/>
            <person name="Drula E."/>
            <person name="Henrissat B."/>
            <person name="Morin E."/>
            <person name="Kohler A."/>
            <person name="Barry K."/>
            <person name="LaButti K."/>
            <person name="Morin E."/>
            <person name="Salamov A."/>
            <person name="Lipzen A."/>
            <person name="Mereny Z."/>
            <person name="Hegedus B."/>
            <person name="Baldrian P."/>
            <person name="Stursova M."/>
            <person name="Weitz H."/>
            <person name="Taylor A."/>
            <person name="Grigoriev I.V."/>
            <person name="Nagy L.G."/>
            <person name="Martin F."/>
            <person name="Kauserud H."/>
        </authorList>
    </citation>
    <scope>NUCLEOTIDE SEQUENCE</scope>
    <source>
        <strain evidence="1">CBHHK067</strain>
    </source>
</reference>
<proteinExistence type="predicted"/>
<dbReference type="AlphaFoldDB" id="A0AAD7GAW7"/>
<protein>
    <submittedName>
        <fullName evidence="1">Uncharacterized protein</fullName>
    </submittedName>
</protein>
<accession>A0AAD7GAW7</accession>
<evidence type="ECO:0000313" key="2">
    <source>
        <dbReference type="Proteomes" id="UP001221757"/>
    </source>
</evidence>
<dbReference type="Proteomes" id="UP001221757">
    <property type="component" value="Unassembled WGS sequence"/>
</dbReference>
<comment type="caution">
    <text evidence="1">The sequence shown here is derived from an EMBL/GenBank/DDBJ whole genome shotgun (WGS) entry which is preliminary data.</text>
</comment>
<keyword evidence="2" id="KW-1185">Reference proteome</keyword>
<organism evidence="1 2">
    <name type="scientific">Mycena rosella</name>
    <name type="common">Pink bonnet</name>
    <name type="synonym">Agaricus rosellus</name>
    <dbReference type="NCBI Taxonomy" id="1033263"/>
    <lineage>
        <taxon>Eukaryota</taxon>
        <taxon>Fungi</taxon>
        <taxon>Dikarya</taxon>
        <taxon>Basidiomycota</taxon>
        <taxon>Agaricomycotina</taxon>
        <taxon>Agaricomycetes</taxon>
        <taxon>Agaricomycetidae</taxon>
        <taxon>Agaricales</taxon>
        <taxon>Marasmiineae</taxon>
        <taxon>Mycenaceae</taxon>
        <taxon>Mycena</taxon>
    </lineage>
</organism>
<name>A0AAD7GAW7_MYCRO</name>
<gene>
    <name evidence="1" type="ORF">B0H17DRAFT_1140797</name>
</gene>
<dbReference type="EMBL" id="JARKIE010000160">
    <property type="protein sequence ID" value="KAJ7673577.1"/>
    <property type="molecule type" value="Genomic_DNA"/>
</dbReference>